<keyword evidence="5 6" id="KW-0472">Membrane</keyword>
<dbReference type="PANTHER" id="PTHR32322">
    <property type="entry name" value="INNER MEMBRANE TRANSPORTER"/>
    <property type="match status" value="1"/>
</dbReference>
<feature type="domain" description="EamA" evidence="7">
    <location>
        <begin position="2"/>
        <end position="130"/>
    </location>
</feature>
<evidence type="ECO:0000256" key="3">
    <source>
        <dbReference type="ARBA" id="ARBA00022692"/>
    </source>
</evidence>
<evidence type="ECO:0000313" key="8">
    <source>
        <dbReference type="EMBL" id="RLP80262.1"/>
    </source>
</evidence>
<evidence type="ECO:0000256" key="6">
    <source>
        <dbReference type="SAM" id="Phobius"/>
    </source>
</evidence>
<gene>
    <name evidence="8" type="ORF">D9V34_14465</name>
</gene>
<keyword evidence="3 6" id="KW-0812">Transmembrane</keyword>
<feature type="transmembrane region" description="Helical" evidence="6">
    <location>
        <begin position="202"/>
        <end position="220"/>
    </location>
</feature>
<name>A0A3L7ALI7_9MICO</name>
<comment type="similarity">
    <text evidence="2">Belongs to the EamA transporter family.</text>
</comment>
<feature type="domain" description="EamA" evidence="7">
    <location>
        <begin position="140"/>
        <end position="272"/>
    </location>
</feature>
<evidence type="ECO:0000256" key="1">
    <source>
        <dbReference type="ARBA" id="ARBA00004141"/>
    </source>
</evidence>
<keyword evidence="4 6" id="KW-1133">Transmembrane helix</keyword>
<feature type="transmembrane region" description="Helical" evidence="6">
    <location>
        <begin position="32"/>
        <end position="49"/>
    </location>
</feature>
<dbReference type="Gene3D" id="1.10.3730.20">
    <property type="match status" value="1"/>
</dbReference>
<evidence type="ECO:0000256" key="2">
    <source>
        <dbReference type="ARBA" id="ARBA00007362"/>
    </source>
</evidence>
<proteinExistence type="inferred from homology"/>
<dbReference type="Pfam" id="PF00892">
    <property type="entry name" value="EamA"/>
    <property type="match status" value="2"/>
</dbReference>
<dbReference type="GO" id="GO:0016020">
    <property type="term" value="C:membrane"/>
    <property type="evidence" value="ECO:0007669"/>
    <property type="project" value="UniProtKB-SubCell"/>
</dbReference>
<evidence type="ECO:0000313" key="9">
    <source>
        <dbReference type="Proteomes" id="UP000269438"/>
    </source>
</evidence>
<dbReference type="EMBL" id="RCUY01000013">
    <property type="protein sequence ID" value="RLP80262.1"/>
    <property type="molecule type" value="Genomic_DNA"/>
</dbReference>
<feature type="transmembrane region" description="Helical" evidence="6">
    <location>
        <begin position="257"/>
        <end position="277"/>
    </location>
</feature>
<dbReference type="PANTHER" id="PTHR32322:SF2">
    <property type="entry name" value="EAMA DOMAIN-CONTAINING PROTEIN"/>
    <property type="match status" value="1"/>
</dbReference>
<comment type="caution">
    <text evidence="8">The sequence shown here is derived from an EMBL/GenBank/DDBJ whole genome shotgun (WGS) entry which is preliminary data.</text>
</comment>
<organism evidence="8 9">
    <name type="scientific">Mycetocola lacteus</name>
    <dbReference type="NCBI Taxonomy" id="76637"/>
    <lineage>
        <taxon>Bacteria</taxon>
        <taxon>Bacillati</taxon>
        <taxon>Actinomycetota</taxon>
        <taxon>Actinomycetes</taxon>
        <taxon>Micrococcales</taxon>
        <taxon>Microbacteriaceae</taxon>
        <taxon>Mycetocola</taxon>
    </lineage>
</organism>
<feature type="transmembrane region" description="Helical" evidence="6">
    <location>
        <begin position="113"/>
        <end position="130"/>
    </location>
</feature>
<feature type="transmembrane region" description="Helical" evidence="6">
    <location>
        <begin position="136"/>
        <end position="159"/>
    </location>
</feature>
<evidence type="ECO:0000256" key="5">
    <source>
        <dbReference type="ARBA" id="ARBA00023136"/>
    </source>
</evidence>
<dbReference type="OrthoDB" id="5430053at2"/>
<evidence type="ECO:0000256" key="4">
    <source>
        <dbReference type="ARBA" id="ARBA00022989"/>
    </source>
</evidence>
<reference evidence="8 9" key="1">
    <citation type="submission" date="2018-10" db="EMBL/GenBank/DDBJ databases">
        <authorList>
            <person name="Li J."/>
        </authorList>
    </citation>
    <scope>NUCLEOTIDE SEQUENCE [LARGE SCALE GENOMIC DNA]</scope>
    <source>
        <strain evidence="8 9">JCM 11654</strain>
    </source>
</reference>
<dbReference type="InterPro" id="IPR000620">
    <property type="entry name" value="EamA_dom"/>
</dbReference>
<evidence type="ECO:0000259" key="7">
    <source>
        <dbReference type="Pfam" id="PF00892"/>
    </source>
</evidence>
<comment type="subcellular location">
    <subcellularLocation>
        <location evidence="1">Membrane</location>
        <topology evidence="1">Multi-pass membrane protein</topology>
    </subcellularLocation>
</comment>
<sequence>MRWILITAIAPILWGSTYYVTAHLLPADSPLWGSAIRALPAGLILLAISRKLPRGSWWWRSLVLGTINMGAFFALVYVAAQLLPTSIASTIMATGPIVMMLVAWALIRERPKIIAVVGAVLGLAGVAIMLGGGGGAISTLGVLASVAAMALSAFGFVLAKRWAGQVDPLSLSAWQLIAAGLVLLVAAALVEGAPPALTPNMLWGFGYVSILATALAYTAWFTGLKHLSAGSVGLIGLLNPVVGVLLGTVLAGESLTLQQILGLALILVGIVLGQPIIDRFRARKNTARSAVTTSTQAAASATRD</sequence>
<feature type="transmembrane region" description="Helical" evidence="6">
    <location>
        <begin position="86"/>
        <end position="106"/>
    </location>
</feature>
<accession>A0A3L7ALI7</accession>
<dbReference type="SUPFAM" id="SSF103481">
    <property type="entry name" value="Multidrug resistance efflux transporter EmrE"/>
    <property type="match status" value="2"/>
</dbReference>
<feature type="transmembrane region" description="Helical" evidence="6">
    <location>
        <begin position="171"/>
        <end position="190"/>
    </location>
</feature>
<dbReference type="InterPro" id="IPR050638">
    <property type="entry name" value="AA-Vitamin_Transporters"/>
</dbReference>
<feature type="transmembrane region" description="Helical" evidence="6">
    <location>
        <begin position="61"/>
        <end position="80"/>
    </location>
</feature>
<dbReference type="AlphaFoldDB" id="A0A3L7ALI7"/>
<protein>
    <submittedName>
        <fullName evidence="8">EamA family transporter</fullName>
    </submittedName>
</protein>
<dbReference type="InterPro" id="IPR037185">
    <property type="entry name" value="EmrE-like"/>
</dbReference>
<dbReference type="Proteomes" id="UP000269438">
    <property type="component" value="Unassembled WGS sequence"/>
</dbReference>
<feature type="transmembrane region" description="Helical" evidence="6">
    <location>
        <begin position="232"/>
        <end position="251"/>
    </location>
</feature>
<keyword evidence="9" id="KW-1185">Reference proteome</keyword>